<dbReference type="RefSeq" id="WP_036984601.1">
    <property type="nucleotide sequence ID" value="NZ_BLAX01000001.1"/>
</dbReference>
<dbReference type="FunFam" id="3.40.30.10:FF:000229">
    <property type="entry name" value="Thioredoxin (TRX)"/>
    <property type="match status" value="1"/>
</dbReference>
<proteinExistence type="inferred from homology"/>
<keyword evidence="9" id="KW-1185">Reference proteome</keyword>
<protein>
    <recommendedName>
        <fullName evidence="6">Thioredoxin</fullName>
    </recommendedName>
</protein>
<comment type="similarity">
    <text evidence="1">Belongs to the thioredoxin family.</text>
</comment>
<evidence type="ECO:0000256" key="2">
    <source>
        <dbReference type="ARBA" id="ARBA00022448"/>
    </source>
</evidence>
<dbReference type="Proteomes" id="UP000391834">
    <property type="component" value="Unassembled WGS sequence"/>
</dbReference>
<dbReference type="Gene3D" id="3.40.30.10">
    <property type="entry name" value="Glutaredoxin"/>
    <property type="match status" value="1"/>
</dbReference>
<evidence type="ECO:0000259" key="7">
    <source>
        <dbReference type="PROSITE" id="PS51352"/>
    </source>
</evidence>
<comment type="caution">
    <text evidence="8">The sequence shown here is derived from an EMBL/GenBank/DDBJ whole genome shotgun (WGS) entry which is preliminary data.</text>
</comment>
<dbReference type="PRINTS" id="PR00421">
    <property type="entry name" value="THIOREDOXIN"/>
</dbReference>
<dbReference type="Pfam" id="PF00085">
    <property type="entry name" value="Thioredoxin"/>
    <property type="match status" value="1"/>
</dbReference>
<keyword evidence="5" id="KW-0676">Redox-active center</keyword>
<keyword evidence="4" id="KW-1015">Disulfide bond</keyword>
<dbReference type="OrthoDB" id="9790390at2"/>
<dbReference type="AlphaFoldDB" id="A0A5M4ATZ6"/>
<dbReference type="PROSITE" id="PS51352">
    <property type="entry name" value="THIOREDOXIN_2"/>
    <property type="match status" value="1"/>
</dbReference>
<dbReference type="SUPFAM" id="SSF52833">
    <property type="entry name" value="Thioredoxin-like"/>
    <property type="match status" value="1"/>
</dbReference>
<gene>
    <name evidence="8" type="ORF">PbJCM13498_00770</name>
</gene>
<feature type="domain" description="Thioredoxin" evidence="7">
    <location>
        <begin position="1"/>
        <end position="118"/>
    </location>
</feature>
<sequence length="122" mass="13901">MALEFLTKETFKSKVFDFENNKDWKFEGNVPAIIDFYADWCNPCKMVAPILEELQAEYGEEKLKIYKIDTEDQRELAAMFGIQSIPSLLFVPVEGQPQMAMGALPKDTFVQAISDVLKVEAN</sequence>
<reference evidence="8 9" key="1">
    <citation type="submission" date="2019-10" db="EMBL/GenBank/DDBJ databases">
        <title>Prolixibacter strains distinguished by the presence of nitrate reductase genes were adept at nitrate-dependent anaerobic corrosion of metallic iron and carbon steel.</title>
        <authorList>
            <person name="Iino T."/>
            <person name="Shono N."/>
            <person name="Ito K."/>
            <person name="Nakamura R."/>
            <person name="Sueoka K."/>
            <person name="Harayama S."/>
            <person name="Ohkuma M."/>
        </authorList>
    </citation>
    <scope>NUCLEOTIDE SEQUENCE [LARGE SCALE GENOMIC DNA]</scope>
    <source>
        <strain evidence="8 9">JCM 13498</strain>
    </source>
</reference>
<evidence type="ECO:0000313" key="8">
    <source>
        <dbReference type="EMBL" id="GET31214.1"/>
    </source>
</evidence>
<organism evidence="8 9">
    <name type="scientific">Prolixibacter bellariivorans</name>
    <dbReference type="NCBI Taxonomy" id="314319"/>
    <lineage>
        <taxon>Bacteria</taxon>
        <taxon>Pseudomonadati</taxon>
        <taxon>Bacteroidota</taxon>
        <taxon>Bacteroidia</taxon>
        <taxon>Marinilabiliales</taxon>
        <taxon>Prolixibacteraceae</taxon>
        <taxon>Prolixibacter</taxon>
    </lineage>
</organism>
<dbReference type="CDD" id="cd02947">
    <property type="entry name" value="TRX_family"/>
    <property type="match status" value="1"/>
</dbReference>
<dbReference type="GO" id="GO:0015035">
    <property type="term" value="F:protein-disulfide reductase activity"/>
    <property type="evidence" value="ECO:0007669"/>
    <property type="project" value="UniProtKB-UniRule"/>
</dbReference>
<keyword evidence="3" id="KW-0249">Electron transport</keyword>
<evidence type="ECO:0000256" key="1">
    <source>
        <dbReference type="ARBA" id="ARBA00008987"/>
    </source>
</evidence>
<accession>A0A5M4ATZ6</accession>
<dbReference type="PANTHER" id="PTHR45663">
    <property type="entry name" value="GEO12009P1"/>
    <property type="match status" value="1"/>
</dbReference>
<keyword evidence="2" id="KW-0813">Transport</keyword>
<evidence type="ECO:0000313" key="9">
    <source>
        <dbReference type="Proteomes" id="UP000391834"/>
    </source>
</evidence>
<evidence type="ECO:0000256" key="3">
    <source>
        <dbReference type="ARBA" id="ARBA00022982"/>
    </source>
</evidence>
<evidence type="ECO:0000256" key="6">
    <source>
        <dbReference type="NCBIfam" id="TIGR01068"/>
    </source>
</evidence>
<evidence type="ECO:0000256" key="4">
    <source>
        <dbReference type="ARBA" id="ARBA00023157"/>
    </source>
</evidence>
<dbReference type="EMBL" id="BLAX01000001">
    <property type="protein sequence ID" value="GET31214.1"/>
    <property type="molecule type" value="Genomic_DNA"/>
</dbReference>
<dbReference type="InterPro" id="IPR005746">
    <property type="entry name" value="Thioredoxin"/>
</dbReference>
<dbReference type="InterPro" id="IPR036249">
    <property type="entry name" value="Thioredoxin-like_sf"/>
</dbReference>
<evidence type="ECO:0000256" key="5">
    <source>
        <dbReference type="ARBA" id="ARBA00023284"/>
    </source>
</evidence>
<dbReference type="PANTHER" id="PTHR45663:SF11">
    <property type="entry name" value="GEO12009P1"/>
    <property type="match status" value="1"/>
</dbReference>
<dbReference type="GO" id="GO:0005737">
    <property type="term" value="C:cytoplasm"/>
    <property type="evidence" value="ECO:0007669"/>
    <property type="project" value="TreeGrafter"/>
</dbReference>
<dbReference type="NCBIfam" id="TIGR01068">
    <property type="entry name" value="thioredoxin"/>
    <property type="match status" value="1"/>
</dbReference>
<dbReference type="InterPro" id="IPR013766">
    <property type="entry name" value="Thioredoxin_domain"/>
</dbReference>
<name>A0A5M4ATZ6_9BACT</name>